<proteinExistence type="predicted"/>
<dbReference type="AlphaFoldDB" id="A0A915KTT7"/>
<dbReference type="Proteomes" id="UP000887565">
    <property type="component" value="Unplaced"/>
</dbReference>
<evidence type="ECO:0000313" key="2">
    <source>
        <dbReference type="WBParaSite" id="nRc.2.0.1.t42335-RA"/>
    </source>
</evidence>
<dbReference type="WBParaSite" id="nRc.2.0.1.t42335-RA">
    <property type="protein sequence ID" value="nRc.2.0.1.t42335-RA"/>
    <property type="gene ID" value="nRc.2.0.1.g42335"/>
</dbReference>
<reference evidence="2" key="1">
    <citation type="submission" date="2022-11" db="UniProtKB">
        <authorList>
            <consortium name="WormBaseParasite"/>
        </authorList>
    </citation>
    <scope>IDENTIFICATION</scope>
</reference>
<organism evidence="1 2">
    <name type="scientific">Romanomermis culicivorax</name>
    <name type="common">Nematode worm</name>
    <dbReference type="NCBI Taxonomy" id="13658"/>
    <lineage>
        <taxon>Eukaryota</taxon>
        <taxon>Metazoa</taxon>
        <taxon>Ecdysozoa</taxon>
        <taxon>Nematoda</taxon>
        <taxon>Enoplea</taxon>
        <taxon>Dorylaimia</taxon>
        <taxon>Mermithida</taxon>
        <taxon>Mermithoidea</taxon>
        <taxon>Mermithidae</taxon>
        <taxon>Romanomermis</taxon>
    </lineage>
</organism>
<accession>A0A915KTT7</accession>
<protein>
    <submittedName>
        <fullName evidence="2">Uncharacterized protein</fullName>
    </submittedName>
</protein>
<evidence type="ECO:0000313" key="1">
    <source>
        <dbReference type="Proteomes" id="UP000887565"/>
    </source>
</evidence>
<sequence length="107" mass="11260">GTTTSTAAACAAPVSKAGCCILTTSAGACRCVLTCLDPPACPVWDVEGQFKGTLDTNSPAGYISADITPVWHLDILDVVGITVLTVPVISEWFAIPWEYQDLDLCQQ</sequence>
<keyword evidence="1" id="KW-1185">Reference proteome</keyword>
<name>A0A915KTT7_ROMCU</name>